<reference evidence="2" key="1">
    <citation type="submission" date="2017-02" db="EMBL/GenBank/DDBJ databases">
        <authorList>
            <person name="Varghese N."/>
            <person name="Submissions S."/>
        </authorList>
    </citation>
    <scope>NUCLEOTIDE SEQUENCE [LARGE SCALE GENOMIC DNA]</scope>
    <source>
        <strain evidence="2">DSM 24091</strain>
    </source>
</reference>
<accession>A0A1T5D735</accession>
<organism evidence="1 2">
    <name type="scientific">Sphingobacterium nematocida</name>
    <dbReference type="NCBI Taxonomy" id="1513896"/>
    <lineage>
        <taxon>Bacteria</taxon>
        <taxon>Pseudomonadati</taxon>
        <taxon>Bacteroidota</taxon>
        <taxon>Sphingobacteriia</taxon>
        <taxon>Sphingobacteriales</taxon>
        <taxon>Sphingobacteriaceae</taxon>
        <taxon>Sphingobacterium</taxon>
    </lineage>
</organism>
<name>A0A1T5D735_9SPHI</name>
<gene>
    <name evidence="1" type="ORF">SAMN05660841_01790</name>
</gene>
<sequence length="398" mass="45684">MACMLSVFLVNAQTKEWRPVYTSRWEHLLSSPEDKLSVIGVLCTEASITVLDSTRTHYKIRVSNGDVGYIVKQPLATRMFSKRSAGEPAQYFYRGSEGQQGPHLYVQAAELRVRNQPSAEGKIVRRARLNEHTSLDYYPLYKDGWVYIGDHFHEQPEYIQAKYLGMELTYDQLLKAYLEVKGKGIAEELNAVGRLREIGWSSTKDEMLQALRYYQESWERSGQSNPKVDIDFELLLASQLQNLGYEKYEKELKKLDMHFLIKGTSLWDGKMTDKQALALNLSKVQDIPDSPECGWEPLYFYQSADLILAFEENYPAKNKMVGSVYTMTFADQQALVLGKEIIDNRYSELDFITKFGHLLSVDWAGNPHYYRIANGDAGFYAITFKNGVPVAFESVYYC</sequence>
<dbReference type="AlphaFoldDB" id="A0A1T5D735"/>
<dbReference type="Proteomes" id="UP000190150">
    <property type="component" value="Unassembled WGS sequence"/>
</dbReference>
<protein>
    <submittedName>
        <fullName evidence="1">Uncharacterized protein</fullName>
    </submittedName>
</protein>
<evidence type="ECO:0000313" key="1">
    <source>
        <dbReference type="EMBL" id="SKB67446.1"/>
    </source>
</evidence>
<keyword evidence="2" id="KW-1185">Reference proteome</keyword>
<evidence type="ECO:0000313" key="2">
    <source>
        <dbReference type="Proteomes" id="UP000190150"/>
    </source>
</evidence>
<proteinExistence type="predicted"/>
<dbReference type="STRING" id="1513896.SAMN05660841_01790"/>
<dbReference type="EMBL" id="FUZF01000006">
    <property type="protein sequence ID" value="SKB67446.1"/>
    <property type="molecule type" value="Genomic_DNA"/>
</dbReference>